<accession>A0A8J5LLR9</accession>
<proteinExistence type="inferred from homology"/>
<keyword evidence="4 8" id="KW-0274">FAD</keyword>
<comment type="cofactor">
    <cofactor evidence="1 8">
        <name>FAD</name>
        <dbReference type="ChEBI" id="CHEBI:57692"/>
    </cofactor>
</comment>
<dbReference type="PRINTS" id="PR00370">
    <property type="entry name" value="FMOXYGENASE"/>
</dbReference>
<dbReference type="GO" id="GO:0004499">
    <property type="term" value="F:N,N-dimethylaniline monooxygenase activity"/>
    <property type="evidence" value="ECO:0007669"/>
    <property type="project" value="InterPro"/>
</dbReference>
<evidence type="ECO:0000256" key="3">
    <source>
        <dbReference type="ARBA" id="ARBA00022630"/>
    </source>
</evidence>
<evidence type="ECO:0000256" key="7">
    <source>
        <dbReference type="ARBA" id="ARBA00058243"/>
    </source>
</evidence>
<dbReference type="AlphaFoldDB" id="A0A8J5LLR9"/>
<evidence type="ECO:0000256" key="4">
    <source>
        <dbReference type="ARBA" id="ARBA00022827"/>
    </source>
</evidence>
<keyword evidence="5" id="KW-0521">NADP</keyword>
<reference evidence="9 10" key="1">
    <citation type="submission" date="2020-08" db="EMBL/GenBank/DDBJ databases">
        <title>Plant Genome Project.</title>
        <authorList>
            <person name="Zhang R.-G."/>
        </authorList>
    </citation>
    <scope>NUCLEOTIDE SEQUENCE [LARGE SCALE GENOMIC DNA]</scope>
    <source>
        <tissue evidence="9">Rhizome</tissue>
    </source>
</reference>
<keyword evidence="10" id="KW-1185">Reference proteome</keyword>
<dbReference type="InterPro" id="IPR020946">
    <property type="entry name" value="Flavin_mOase-like"/>
</dbReference>
<dbReference type="PANTHER" id="PTHR23023">
    <property type="entry name" value="DIMETHYLANILINE MONOOXYGENASE"/>
    <property type="match status" value="1"/>
</dbReference>
<protein>
    <recommendedName>
        <fullName evidence="8">Flavin-containing monooxygenase</fullName>
        <ecNumber evidence="8">1.-.-.-</ecNumber>
    </recommendedName>
</protein>
<dbReference type="InterPro" id="IPR000960">
    <property type="entry name" value="Flavin_mOase"/>
</dbReference>
<organism evidence="9 10">
    <name type="scientific">Zingiber officinale</name>
    <name type="common">Ginger</name>
    <name type="synonym">Amomum zingiber</name>
    <dbReference type="NCBI Taxonomy" id="94328"/>
    <lineage>
        <taxon>Eukaryota</taxon>
        <taxon>Viridiplantae</taxon>
        <taxon>Streptophyta</taxon>
        <taxon>Embryophyta</taxon>
        <taxon>Tracheophyta</taxon>
        <taxon>Spermatophyta</taxon>
        <taxon>Magnoliopsida</taxon>
        <taxon>Liliopsida</taxon>
        <taxon>Zingiberales</taxon>
        <taxon>Zingiberaceae</taxon>
        <taxon>Zingiber</taxon>
    </lineage>
</organism>
<evidence type="ECO:0000256" key="8">
    <source>
        <dbReference type="RuleBase" id="RU361177"/>
    </source>
</evidence>
<dbReference type="SUPFAM" id="SSF51905">
    <property type="entry name" value="FAD/NAD(P)-binding domain"/>
    <property type="match status" value="2"/>
</dbReference>
<dbReference type="Gene3D" id="3.50.50.60">
    <property type="entry name" value="FAD/NAD(P)-binding domain"/>
    <property type="match status" value="2"/>
</dbReference>
<sequence length="533" mass="60067">MAVDTLQSSKLYVCVVGAGASGLVSARELLREGHSVVVLEQNHDLGGQWLYQDVGAGAATVHSSVYASLRVNAPRASMEFTDFMFSPVEGRDTRNFPGHREFFLYLKDFARCFGLTEFIRFNTEVVHVSMATPIHKWIVRSRDRRTDDGEFVEEIFDAVVVATGHFSLPRLPKIKGMEEWKRKQLHCHVYRVPEPFQDEVVVVVGGSISGPEIALELLHVAKEVHISTKHGEIPQQLVKPVSKYAHLLWHQEIELLCEDGTVVFADGSSVVADTILYCTGYSYSFPFLDTKGIIDVDEKIIGPLYEHTFPPSLAPSLSFVGIPNKFIIFRFLESQARWIAQVLSGKRKLPSVDEMMKAIEEVQRLQKLEEPKNIIQVATEILEYYDRYGDQCDFPHLEDWRKEILLHHLENGINNIETFREELPGCDHHEVDWKHSSGNLREERGSAVLEETGGAEASLELSPCRGQKLEVESHDDEALGCPVPLDDGLEASRSDLGKGEVSTWVLLMALSAGSYLSFRRPESKFQNWAPHIV</sequence>
<dbReference type="EMBL" id="JACMSC010000003">
    <property type="protein sequence ID" value="KAG6530521.1"/>
    <property type="molecule type" value="Genomic_DNA"/>
</dbReference>
<keyword evidence="8" id="KW-0503">Monooxygenase</keyword>
<dbReference type="EC" id="1.-.-.-" evidence="8"/>
<comment type="similarity">
    <text evidence="2 8">Belongs to the FMO family.</text>
</comment>
<evidence type="ECO:0000313" key="9">
    <source>
        <dbReference type="EMBL" id="KAG6530521.1"/>
    </source>
</evidence>
<gene>
    <name evidence="9" type="ORF">ZIOFF_012760</name>
</gene>
<comment type="caution">
    <text evidence="9">The sequence shown here is derived from an EMBL/GenBank/DDBJ whole genome shotgun (WGS) entry which is preliminary data.</text>
</comment>
<comment type="function">
    <text evidence="7">Catalyzes the conversion of methylthioalkyl glucosinolates of any chain length into methylsulfinylalkyl glucosinolates.</text>
</comment>
<evidence type="ECO:0000256" key="5">
    <source>
        <dbReference type="ARBA" id="ARBA00022857"/>
    </source>
</evidence>
<evidence type="ECO:0000256" key="2">
    <source>
        <dbReference type="ARBA" id="ARBA00009183"/>
    </source>
</evidence>
<dbReference type="FunFam" id="3.50.50.60:FF:000147">
    <property type="entry name" value="Flavin-containing monooxygenase"/>
    <property type="match status" value="1"/>
</dbReference>
<dbReference type="InterPro" id="IPR036188">
    <property type="entry name" value="FAD/NAD-bd_sf"/>
</dbReference>
<evidence type="ECO:0000256" key="1">
    <source>
        <dbReference type="ARBA" id="ARBA00001974"/>
    </source>
</evidence>
<dbReference type="Proteomes" id="UP000734854">
    <property type="component" value="Unassembled WGS sequence"/>
</dbReference>
<dbReference type="Pfam" id="PF00743">
    <property type="entry name" value="FMO-like"/>
    <property type="match status" value="2"/>
</dbReference>
<name>A0A8J5LLR9_ZINOF</name>
<dbReference type="GO" id="GO:0050661">
    <property type="term" value="F:NADP binding"/>
    <property type="evidence" value="ECO:0007669"/>
    <property type="project" value="InterPro"/>
</dbReference>
<dbReference type="GO" id="GO:0050660">
    <property type="term" value="F:flavin adenine dinucleotide binding"/>
    <property type="evidence" value="ECO:0007669"/>
    <property type="project" value="InterPro"/>
</dbReference>
<evidence type="ECO:0000256" key="6">
    <source>
        <dbReference type="ARBA" id="ARBA00023002"/>
    </source>
</evidence>
<keyword evidence="6 8" id="KW-0560">Oxidoreductase</keyword>
<keyword evidence="3 8" id="KW-0285">Flavoprotein</keyword>
<evidence type="ECO:0000313" key="10">
    <source>
        <dbReference type="Proteomes" id="UP000734854"/>
    </source>
</evidence>
<dbReference type="InterPro" id="IPR050346">
    <property type="entry name" value="FMO-like"/>
</dbReference>